<dbReference type="Proteomes" id="UP001163714">
    <property type="component" value="Unassembled WGS sequence"/>
</dbReference>
<protein>
    <recommendedName>
        <fullName evidence="3">DUF2384 domain-containing protein</fullName>
    </recommendedName>
</protein>
<proteinExistence type="predicted"/>
<accession>A0ABT3IAJ8</accession>
<evidence type="ECO:0000313" key="1">
    <source>
        <dbReference type="EMBL" id="MCW3172898.1"/>
    </source>
</evidence>
<comment type="caution">
    <text evidence="1">The sequence shown here is derived from an EMBL/GenBank/DDBJ whole genome shotgun (WGS) entry which is preliminary data.</text>
</comment>
<dbReference type="RefSeq" id="WP_264726420.1">
    <property type="nucleotide sequence ID" value="NZ_JAPDMX010000025.1"/>
</dbReference>
<reference evidence="1" key="1">
    <citation type="submission" date="2022-10" db="EMBL/GenBank/DDBJ databases">
        <title>Shewanella flava sp. nov, isolated from the estuary of the Fenhe River into the Yellow River.</title>
        <authorList>
            <person name="Li Y."/>
        </authorList>
    </citation>
    <scope>NUCLEOTIDE SEQUENCE</scope>
    <source>
        <strain evidence="1">FYR11-62</strain>
    </source>
</reference>
<keyword evidence="2" id="KW-1185">Reference proteome</keyword>
<evidence type="ECO:0000313" key="2">
    <source>
        <dbReference type="Proteomes" id="UP001163714"/>
    </source>
</evidence>
<dbReference type="EMBL" id="JAPDMX010000025">
    <property type="protein sequence ID" value="MCW3172898.1"/>
    <property type="molecule type" value="Genomic_DNA"/>
</dbReference>
<evidence type="ECO:0008006" key="3">
    <source>
        <dbReference type="Google" id="ProtNLM"/>
    </source>
</evidence>
<gene>
    <name evidence="1" type="ORF">OHT75_10445</name>
</gene>
<organism evidence="1 2">
    <name type="scientific">Shewanella subflava</name>
    <dbReference type="NCBI Taxonomy" id="2986476"/>
    <lineage>
        <taxon>Bacteria</taxon>
        <taxon>Pseudomonadati</taxon>
        <taxon>Pseudomonadota</taxon>
        <taxon>Gammaproteobacteria</taxon>
        <taxon>Alteromonadales</taxon>
        <taxon>Shewanellaceae</taxon>
        <taxon>Shewanella</taxon>
    </lineage>
</organism>
<sequence length="121" mass="13986">MSKDNLIDENMAREELKAALIILDKWQCNTAQIEKLLDLEFADSELKFAPDLTRNQQLRISYILNIHATLRSLFSNSDNIYGYMNMINHNALFNGSTPLDVAMEHDGLKRVMDHVMIMGQW</sequence>
<name>A0ABT3IAJ8_9GAMM</name>